<evidence type="ECO:0000313" key="4">
    <source>
        <dbReference type="Proteomes" id="UP000484076"/>
    </source>
</evidence>
<accession>A0A8X8KQ53</accession>
<feature type="signal peptide" evidence="2">
    <location>
        <begin position="1"/>
        <end position="17"/>
    </location>
</feature>
<feature type="compositionally biased region" description="Gly residues" evidence="1">
    <location>
        <begin position="39"/>
        <end position="60"/>
    </location>
</feature>
<evidence type="ECO:0000256" key="1">
    <source>
        <dbReference type="SAM" id="MobiDB-lite"/>
    </source>
</evidence>
<proteinExistence type="predicted"/>
<sequence>MNRLMMALLGTSALVMAPADGGAGGAGFFDEAAGADTQAGGGDDTQPGGAGDDTAAGGGDDTQPGGAADRPEWLLDKYTTAEDQAKAYRELYGRFSKKTDLLRDEVRAEVLAEAGAEYAKSIGVPDDVTGYAYPEGFEPPAEAVDQSLRAWAKKHNVSPEGFHELVRDVHGQTVANHAAEKEKLGKSADERVARVNRWIGANVDKAHFGQVRRVMTTADGVAFIEHIMGVSAESGFAPGDGNDANPALTREDIRTMQADPKFGTDDAYTAKVRKAWADFAARQKK</sequence>
<dbReference type="EMBL" id="WHUT02000025">
    <property type="protein sequence ID" value="NUB46820.1"/>
    <property type="molecule type" value="Genomic_DNA"/>
</dbReference>
<comment type="caution">
    <text evidence="3">The sequence shown here is derived from an EMBL/GenBank/DDBJ whole genome shotgun (WGS) entry which is preliminary data.</text>
</comment>
<dbReference type="RefSeq" id="WP_174540116.1">
    <property type="nucleotide sequence ID" value="NZ_WHUT02000025.1"/>
</dbReference>
<feature type="region of interest" description="Disordered" evidence="1">
    <location>
        <begin position="34"/>
        <end position="72"/>
    </location>
</feature>
<feature type="chain" id="PRO_5036469590" evidence="2">
    <location>
        <begin position="18"/>
        <end position="285"/>
    </location>
</feature>
<dbReference type="AlphaFoldDB" id="A0A8X8KQ53"/>
<name>A0A8X8KQ53_9RHOB</name>
<reference evidence="3" key="1">
    <citation type="submission" date="2020-05" db="EMBL/GenBank/DDBJ databases">
        <title>Fertoebacter nigrum gen. nov., sp. nov., a new member of the family Rhodobacteraceae.</title>
        <authorList>
            <person name="Szuroczki S."/>
            <person name="Abbaszade G."/>
            <person name="Buni D."/>
            <person name="Schumann P."/>
            <person name="Toth E."/>
        </authorList>
    </citation>
    <scope>NUCLEOTIDE SEQUENCE</scope>
    <source>
        <strain evidence="3">RG-N-1a</strain>
    </source>
</reference>
<dbReference type="Proteomes" id="UP000484076">
    <property type="component" value="Unassembled WGS sequence"/>
</dbReference>
<evidence type="ECO:0000256" key="2">
    <source>
        <dbReference type="SAM" id="SignalP"/>
    </source>
</evidence>
<keyword evidence="4" id="KW-1185">Reference proteome</keyword>
<keyword evidence="2" id="KW-0732">Signal</keyword>
<organism evidence="3 4">
    <name type="scientific">Fertoeibacter niger</name>
    <dbReference type="NCBI Taxonomy" id="2656921"/>
    <lineage>
        <taxon>Bacteria</taxon>
        <taxon>Pseudomonadati</taxon>
        <taxon>Pseudomonadota</taxon>
        <taxon>Alphaproteobacteria</taxon>
        <taxon>Rhodobacterales</taxon>
        <taxon>Paracoccaceae</taxon>
        <taxon>Fertoeibacter</taxon>
    </lineage>
</organism>
<protein>
    <submittedName>
        <fullName evidence="3">Uncharacterized protein</fullName>
    </submittedName>
</protein>
<evidence type="ECO:0000313" key="3">
    <source>
        <dbReference type="EMBL" id="NUB46820.1"/>
    </source>
</evidence>
<gene>
    <name evidence="3" type="ORF">GEU84_020765</name>
</gene>